<dbReference type="EMBL" id="CP037423">
    <property type="protein sequence ID" value="QDV44603.1"/>
    <property type="molecule type" value="Genomic_DNA"/>
</dbReference>
<accession>A0A518HUW7</accession>
<feature type="transmembrane region" description="Helical" evidence="2">
    <location>
        <begin position="142"/>
        <end position="168"/>
    </location>
</feature>
<name>A0A518HUW7_9BACT</name>
<organism evidence="3 4">
    <name type="scientific">Stieleria neptunia</name>
    <dbReference type="NCBI Taxonomy" id="2527979"/>
    <lineage>
        <taxon>Bacteria</taxon>
        <taxon>Pseudomonadati</taxon>
        <taxon>Planctomycetota</taxon>
        <taxon>Planctomycetia</taxon>
        <taxon>Pirellulales</taxon>
        <taxon>Pirellulaceae</taxon>
        <taxon>Stieleria</taxon>
    </lineage>
</organism>
<evidence type="ECO:0000313" key="3">
    <source>
        <dbReference type="EMBL" id="QDV44603.1"/>
    </source>
</evidence>
<sequence>MKTPRSVHDRAPQGHDTISFLIEVVWRSGRALLETSMWCILGVIVFSQLGTLAWLVGAFTSLPTKQIPQFMPAVGWTVGLLVGLFRMVTTLRKPFGVPIEDADDAPNPPDSPEQPGTPSRHREVDLKAKSTRALRAGGIGGLLGLIAGFFLSLMLIVVCTAGILSPLAPRRWRDGFRMETIAKERHGIPSNSFERDDGTGASFWHPVYGSILKWTLPKTAMVGCVFCILAKDEETKS</sequence>
<dbReference type="Proteomes" id="UP000319004">
    <property type="component" value="Chromosome"/>
</dbReference>
<keyword evidence="4" id="KW-1185">Reference proteome</keyword>
<keyword evidence="2" id="KW-1133">Transmembrane helix</keyword>
<evidence type="ECO:0000256" key="1">
    <source>
        <dbReference type="SAM" id="MobiDB-lite"/>
    </source>
</evidence>
<gene>
    <name evidence="3" type="ORF">Enr13x_44710</name>
</gene>
<evidence type="ECO:0000256" key="2">
    <source>
        <dbReference type="SAM" id="Phobius"/>
    </source>
</evidence>
<evidence type="ECO:0000313" key="4">
    <source>
        <dbReference type="Proteomes" id="UP000319004"/>
    </source>
</evidence>
<dbReference type="OrthoDB" id="267374at2"/>
<reference evidence="3 4" key="1">
    <citation type="submission" date="2019-03" db="EMBL/GenBank/DDBJ databases">
        <title>Deep-cultivation of Planctomycetes and their phenomic and genomic characterization uncovers novel biology.</title>
        <authorList>
            <person name="Wiegand S."/>
            <person name="Jogler M."/>
            <person name="Boedeker C."/>
            <person name="Pinto D."/>
            <person name="Vollmers J."/>
            <person name="Rivas-Marin E."/>
            <person name="Kohn T."/>
            <person name="Peeters S.H."/>
            <person name="Heuer A."/>
            <person name="Rast P."/>
            <person name="Oberbeckmann S."/>
            <person name="Bunk B."/>
            <person name="Jeske O."/>
            <person name="Meyerdierks A."/>
            <person name="Storesund J.E."/>
            <person name="Kallscheuer N."/>
            <person name="Luecker S."/>
            <person name="Lage O.M."/>
            <person name="Pohl T."/>
            <person name="Merkel B.J."/>
            <person name="Hornburger P."/>
            <person name="Mueller R.-W."/>
            <person name="Bruemmer F."/>
            <person name="Labrenz M."/>
            <person name="Spormann A.M."/>
            <person name="Op den Camp H."/>
            <person name="Overmann J."/>
            <person name="Amann R."/>
            <person name="Jetten M.S.M."/>
            <person name="Mascher T."/>
            <person name="Medema M.H."/>
            <person name="Devos D.P."/>
            <person name="Kaster A.-K."/>
            <person name="Ovreas L."/>
            <person name="Rohde M."/>
            <person name="Galperin M.Y."/>
            <person name="Jogler C."/>
        </authorList>
    </citation>
    <scope>NUCLEOTIDE SEQUENCE [LARGE SCALE GENOMIC DNA]</scope>
    <source>
        <strain evidence="3 4">Enr13</strain>
    </source>
</reference>
<keyword evidence="2" id="KW-0812">Transmembrane</keyword>
<feature type="transmembrane region" description="Helical" evidence="2">
    <location>
        <begin position="35"/>
        <end position="58"/>
    </location>
</feature>
<proteinExistence type="predicted"/>
<protein>
    <submittedName>
        <fullName evidence="3">Uncharacterized protein</fullName>
    </submittedName>
</protein>
<dbReference type="KEGG" id="snep:Enr13x_44710"/>
<keyword evidence="2" id="KW-0472">Membrane</keyword>
<feature type="region of interest" description="Disordered" evidence="1">
    <location>
        <begin position="99"/>
        <end position="125"/>
    </location>
</feature>
<dbReference type="RefSeq" id="WP_145388915.1">
    <property type="nucleotide sequence ID" value="NZ_CP037423.1"/>
</dbReference>
<feature type="transmembrane region" description="Helical" evidence="2">
    <location>
        <begin position="70"/>
        <end position="88"/>
    </location>
</feature>
<dbReference type="AlphaFoldDB" id="A0A518HUW7"/>